<dbReference type="InterPro" id="IPR011989">
    <property type="entry name" value="ARM-like"/>
</dbReference>
<organism evidence="2 3">
    <name type="scientific">Conidiobolus coronatus (strain ATCC 28846 / CBS 209.66 / NRRL 28638)</name>
    <name type="common">Delacroixia coronata</name>
    <dbReference type="NCBI Taxonomy" id="796925"/>
    <lineage>
        <taxon>Eukaryota</taxon>
        <taxon>Fungi</taxon>
        <taxon>Fungi incertae sedis</taxon>
        <taxon>Zoopagomycota</taxon>
        <taxon>Entomophthoromycotina</taxon>
        <taxon>Entomophthoromycetes</taxon>
        <taxon>Entomophthorales</taxon>
        <taxon>Ancylistaceae</taxon>
        <taxon>Conidiobolus</taxon>
    </lineage>
</organism>
<dbReference type="AlphaFoldDB" id="A0A137PCD8"/>
<dbReference type="GO" id="GO:0043539">
    <property type="term" value="F:protein serine/threonine kinase activator activity"/>
    <property type="evidence" value="ECO:0007669"/>
    <property type="project" value="TreeGrafter"/>
</dbReference>
<evidence type="ECO:0000313" key="3">
    <source>
        <dbReference type="Proteomes" id="UP000070444"/>
    </source>
</evidence>
<dbReference type="STRING" id="796925.A0A137PCD8"/>
<feature type="non-terminal residue" evidence="2">
    <location>
        <position position="1"/>
    </location>
</feature>
<sequence>FFDNYYDLILNSNYVIKRQSLKLLGEFLLDRINFKIMTLLMNEVNYLKLIMNCLKDPSKNIQWEAFHIFKIFVANPNKPENITKILKLNQLKLIEFLNSFFENRSEDEKFIDERDYIILQIQNL</sequence>
<dbReference type="Proteomes" id="UP000070444">
    <property type="component" value="Unassembled WGS sequence"/>
</dbReference>
<dbReference type="PANTHER" id="PTHR10182">
    <property type="entry name" value="CALCIUM-BINDING PROTEIN 39-RELATED"/>
    <property type="match status" value="1"/>
</dbReference>
<dbReference type="InterPro" id="IPR016024">
    <property type="entry name" value="ARM-type_fold"/>
</dbReference>
<dbReference type="EMBL" id="KQ964449">
    <property type="protein sequence ID" value="KXN72635.1"/>
    <property type="molecule type" value="Genomic_DNA"/>
</dbReference>
<proteinExistence type="inferred from homology"/>
<dbReference type="GO" id="GO:0035556">
    <property type="term" value="P:intracellular signal transduction"/>
    <property type="evidence" value="ECO:0007669"/>
    <property type="project" value="TreeGrafter"/>
</dbReference>
<dbReference type="InterPro" id="IPR013878">
    <property type="entry name" value="Mo25"/>
</dbReference>
<dbReference type="OMA" id="FIDERDY"/>
<keyword evidence="3" id="KW-1185">Reference proteome</keyword>
<accession>A0A137PCD8</accession>
<evidence type="ECO:0000256" key="1">
    <source>
        <dbReference type="ARBA" id="ARBA00011012"/>
    </source>
</evidence>
<protein>
    <submittedName>
        <fullName evidence="2">Mo25-like protein</fullName>
    </submittedName>
</protein>
<dbReference type="SUPFAM" id="SSF48371">
    <property type="entry name" value="ARM repeat"/>
    <property type="match status" value="1"/>
</dbReference>
<reference evidence="2 3" key="1">
    <citation type="journal article" date="2015" name="Genome Biol. Evol.">
        <title>Phylogenomic analyses indicate that early fungi evolved digesting cell walls of algal ancestors of land plants.</title>
        <authorList>
            <person name="Chang Y."/>
            <person name="Wang S."/>
            <person name="Sekimoto S."/>
            <person name="Aerts A.L."/>
            <person name="Choi C."/>
            <person name="Clum A."/>
            <person name="LaButti K.M."/>
            <person name="Lindquist E.A."/>
            <person name="Yee Ngan C."/>
            <person name="Ohm R.A."/>
            <person name="Salamov A.A."/>
            <person name="Grigoriev I.V."/>
            <person name="Spatafora J.W."/>
            <person name="Berbee M.L."/>
        </authorList>
    </citation>
    <scope>NUCLEOTIDE SEQUENCE [LARGE SCALE GENOMIC DNA]</scope>
    <source>
        <strain evidence="2 3">NRRL 28638</strain>
    </source>
</reference>
<comment type="similarity">
    <text evidence="1">Belongs to the Mo25 family.</text>
</comment>
<evidence type="ECO:0000313" key="2">
    <source>
        <dbReference type="EMBL" id="KXN72635.1"/>
    </source>
</evidence>
<name>A0A137PCD8_CONC2</name>
<dbReference type="Pfam" id="PF08569">
    <property type="entry name" value="Mo25"/>
    <property type="match status" value="1"/>
</dbReference>
<dbReference type="Gene3D" id="1.25.10.10">
    <property type="entry name" value="Leucine-rich Repeat Variant"/>
    <property type="match status" value="1"/>
</dbReference>
<dbReference type="OrthoDB" id="609103at2759"/>
<gene>
    <name evidence="2" type="ORF">CONCODRAFT_36654</name>
</gene>
<dbReference type="PANTHER" id="PTHR10182:SF3">
    <property type="entry name" value="PROTEIN MO25"/>
    <property type="match status" value="1"/>
</dbReference>